<feature type="domain" description="Beta-xylosidase C-terminal Concanavalin A-like" evidence="7">
    <location>
        <begin position="316"/>
        <end position="506"/>
    </location>
</feature>
<dbReference type="EMBL" id="DVOL01000029">
    <property type="protein sequence ID" value="HIV10474.1"/>
    <property type="molecule type" value="Genomic_DNA"/>
</dbReference>
<evidence type="ECO:0000259" key="7">
    <source>
        <dbReference type="Pfam" id="PF17851"/>
    </source>
</evidence>
<feature type="site" description="Important for catalytic activity, responsible for pKa modulation of the active site Glu and correct orientation of both the proton donor and substrate" evidence="5">
    <location>
        <position position="128"/>
    </location>
</feature>
<feature type="active site" description="Proton donor" evidence="4">
    <location>
        <position position="180"/>
    </location>
</feature>
<organism evidence="8 9">
    <name type="scientific">Candidatus Faeciplasma avium</name>
    <dbReference type="NCBI Taxonomy" id="2840798"/>
    <lineage>
        <taxon>Bacteria</taxon>
        <taxon>Bacillati</taxon>
        <taxon>Bacillota</taxon>
        <taxon>Clostridia</taxon>
        <taxon>Eubacteriales</taxon>
        <taxon>Oscillospiraceae</taxon>
        <taxon>Oscillospiraceae incertae sedis</taxon>
        <taxon>Candidatus Faeciplasma</taxon>
    </lineage>
</organism>
<accession>A0A9D1NPG6</accession>
<gene>
    <name evidence="8" type="ORF">IAD28_02115</name>
</gene>
<evidence type="ECO:0000256" key="6">
    <source>
        <dbReference type="RuleBase" id="RU361187"/>
    </source>
</evidence>
<dbReference type="PANTHER" id="PTHR42812:SF15">
    <property type="entry name" value="HYDROLASE, PUTATIVE (AFU_ORTHOLOGUE AFUA_2G00930)-RELATED"/>
    <property type="match status" value="1"/>
</dbReference>
<dbReference type="InterPro" id="IPR023296">
    <property type="entry name" value="Glyco_hydro_beta-prop_sf"/>
</dbReference>
<dbReference type="InterPro" id="IPR051795">
    <property type="entry name" value="Glycosyl_Hydrlase_43"/>
</dbReference>
<dbReference type="InterPro" id="IPR006710">
    <property type="entry name" value="Glyco_hydro_43"/>
</dbReference>
<proteinExistence type="inferred from homology"/>
<dbReference type="Gene3D" id="2.115.10.20">
    <property type="entry name" value="Glycosyl hydrolase domain, family 43"/>
    <property type="match status" value="1"/>
</dbReference>
<reference evidence="8" key="1">
    <citation type="submission" date="2020-10" db="EMBL/GenBank/DDBJ databases">
        <authorList>
            <person name="Gilroy R."/>
        </authorList>
    </citation>
    <scope>NUCLEOTIDE SEQUENCE</scope>
    <source>
        <strain evidence="8">1370</strain>
    </source>
</reference>
<keyword evidence="2 6" id="KW-0378">Hydrolase</keyword>
<dbReference type="InterPro" id="IPR041542">
    <property type="entry name" value="GH43_C2"/>
</dbReference>
<name>A0A9D1NPG6_9FIRM</name>
<protein>
    <submittedName>
        <fullName evidence="8">Family 43 glycosylhydrolase</fullName>
    </submittedName>
</protein>
<comment type="caution">
    <text evidence="8">The sequence shown here is derived from an EMBL/GenBank/DDBJ whole genome shotgun (WGS) entry which is preliminary data.</text>
</comment>
<evidence type="ECO:0000256" key="5">
    <source>
        <dbReference type="PIRSR" id="PIRSR606710-2"/>
    </source>
</evidence>
<evidence type="ECO:0000313" key="9">
    <source>
        <dbReference type="Proteomes" id="UP000823960"/>
    </source>
</evidence>
<dbReference type="Gene3D" id="2.60.120.200">
    <property type="match status" value="1"/>
</dbReference>
<dbReference type="AlphaFoldDB" id="A0A9D1NPG6"/>
<sequence>MSNTVKGRNPITCGDFPDPDVIRVGDTYYMCSTTMYFMPGGAMLRSYDLINWELCSHIYDTLEDTPRQNLDGTDNAYANGMWAPCLRYHNGIYHVFFIANDTRKTYHFTAESPEGPWKKDYVEGFYHDCSVLFDDDGRVYIIYGNRELHITELKADLSGPVPGTDRVVIKDEPGPFLGYEGAHLYKINGKYYVFLIHSARDEWIRVEACFMADSIYGPWTGGDVIRYRLPDTTGVAQGGIVDTPDGRWYGVIFGDRGAVGRIPNLVPMTFDKTGFPVFETPSEEIESSSTRPGYSYSPLFKSDSFDSSTDESGRLSLDPVWEFNHNPKLKYVKVSDGRLILTTEKLSPTVEYARNTLTQRTKYPNTRCTATVDGSMLNNGDIAGICMLQCKYGLIGIAKEGDRLYIVMRAQTERHTGSPHSVMMDKEYARVPLNGSSAVLRAVGSFSLGSSREEFYYLDGGEFKPLGIAVEPEFDLRHFVGVRVGLFNYSRNQTGGSAAFSNFIYE</sequence>
<comment type="similarity">
    <text evidence="1 6">Belongs to the glycosyl hydrolase 43 family.</text>
</comment>
<keyword evidence="3 6" id="KW-0326">Glycosidase</keyword>
<dbReference type="PANTHER" id="PTHR42812">
    <property type="entry name" value="BETA-XYLOSIDASE"/>
    <property type="match status" value="1"/>
</dbReference>
<evidence type="ECO:0000256" key="3">
    <source>
        <dbReference type="ARBA" id="ARBA00023295"/>
    </source>
</evidence>
<reference evidence="8" key="2">
    <citation type="journal article" date="2021" name="PeerJ">
        <title>Extensive microbial diversity within the chicken gut microbiome revealed by metagenomics and culture.</title>
        <authorList>
            <person name="Gilroy R."/>
            <person name="Ravi A."/>
            <person name="Getino M."/>
            <person name="Pursley I."/>
            <person name="Horton D.L."/>
            <person name="Alikhan N.F."/>
            <person name="Baker D."/>
            <person name="Gharbi K."/>
            <person name="Hall N."/>
            <person name="Watson M."/>
            <person name="Adriaenssens E.M."/>
            <person name="Foster-Nyarko E."/>
            <person name="Jarju S."/>
            <person name="Secka A."/>
            <person name="Antonio M."/>
            <person name="Oren A."/>
            <person name="Chaudhuri R.R."/>
            <person name="La Ragione R."/>
            <person name="Hildebrand F."/>
            <person name="Pallen M.J."/>
        </authorList>
    </citation>
    <scope>NUCLEOTIDE SEQUENCE</scope>
    <source>
        <strain evidence="8">1370</strain>
    </source>
</reference>
<evidence type="ECO:0000313" key="8">
    <source>
        <dbReference type="EMBL" id="HIV10474.1"/>
    </source>
</evidence>
<evidence type="ECO:0000256" key="4">
    <source>
        <dbReference type="PIRSR" id="PIRSR606710-1"/>
    </source>
</evidence>
<dbReference type="GO" id="GO:0004553">
    <property type="term" value="F:hydrolase activity, hydrolyzing O-glycosyl compounds"/>
    <property type="evidence" value="ECO:0007669"/>
    <property type="project" value="InterPro"/>
</dbReference>
<feature type="active site" description="Proton acceptor" evidence="4">
    <location>
        <position position="18"/>
    </location>
</feature>
<dbReference type="InterPro" id="IPR013320">
    <property type="entry name" value="ConA-like_dom_sf"/>
</dbReference>
<evidence type="ECO:0000256" key="2">
    <source>
        <dbReference type="ARBA" id="ARBA00022801"/>
    </source>
</evidence>
<dbReference type="SUPFAM" id="SSF49899">
    <property type="entry name" value="Concanavalin A-like lectins/glucanases"/>
    <property type="match status" value="1"/>
</dbReference>
<dbReference type="SUPFAM" id="SSF75005">
    <property type="entry name" value="Arabinanase/levansucrase/invertase"/>
    <property type="match status" value="1"/>
</dbReference>
<dbReference type="Proteomes" id="UP000823960">
    <property type="component" value="Unassembled WGS sequence"/>
</dbReference>
<dbReference type="GO" id="GO:0005975">
    <property type="term" value="P:carbohydrate metabolic process"/>
    <property type="evidence" value="ECO:0007669"/>
    <property type="project" value="InterPro"/>
</dbReference>
<evidence type="ECO:0000256" key="1">
    <source>
        <dbReference type="ARBA" id="ARBA00009865"/>
    </source>
</evidence>
<dbReference type="Pfam" id="PF04616">
    <property type="entry name" value="Glyco_hydro_43"/>
    <property type="match status" value="1"/>
</dbReference>
<dbReference type="Pfam" id="PF17851">
    <property type="entry name" value="GH43_C2"/>
    <property type="match status" value="1"/>
</dbReference>
<dbReference type="CDD" id="cd09001">
    <property type="entry name" value="GH43_FsAxh1-like"/>
    <property type="match status" value="1"/>
</dbReference>